<evidence type="ECO:0000259" key="3">
    <source>
        <dbReference type="PROSITE" id="PS50893"/>
    </source>
</evidence>
<name>A0A517SKV7_9PLAN</name>
<accession>A0A517SKV7</accession>
<sequence>MTAVTVDHVEHRYGDRQALAGLSFDVATGEIFGLLGPNGGGKTTLFRLLSTSLPLQTGAITVLGLDVSRDSHAVRQQIGVTFQSPSLDRKLTVSENLQHQGHLYGLMGHDLRTRMDRLLEQLGLSDRRGDIAGTLSGGLQRRVEIAKGMLHDPQLLLLDEPSTGLDPGARHDLWRYLGQLRAAGVTVLVTTHLMEEAEKCDRLGILDNGALVAIGTPMELRSSIGGDCVTLQSPDPDRLESLILDQFRVPVQRLGESLRIEHAQGHELLRDVVAAAGDLVRSCTLGKPTLEDVFIQRTGHKFWEADAENGDKKASPRKRRA</sequence>
<dbReference type="Gene3D" id="3.40.50.300">
    <property type="entry name" value="P-loop containing nucleotide triphosphate hydrolases"/>
    <property type="match status" value="1"/>
</dbReference>
<dbReference type="AlphaFoldDB" id="A0A517SKV7"/>
<dbReference type="EMBL" id="CP036271">
    <property type="protein sequence ID" value="QDT56756.1"/>
    <property type="molecule type" value="Genomic_DNA"/>
</dbReference>
<dbReference type="OrthoDB" id="9804819at2"/>
<evidence type="ECO:0000256" key="1">
    <source>
        <dbReference type="ARBA" id="ARBA00022741"/>
    </source>
</evidence>
<dbReference type="KEGG" id="ccos:Pan44_48160"/>
<dbReference type="InterPro" id="IPR003593">
    <property type="entry name" value="AAA+_ATPase"/>
</dbReference>
<dbReference type="SUPFAM" id="SSF52540">
    <property type="entry name" value="P-loop containing nucleoside triphosphate hydrolases"/>
    <property type="match status" value="1"/>
</dbReference>
<dbReference type="PROSITE" id="PS50893">
    <property type="entry name" value="ABC_TRANSPORTER_2"/>
    <property type="match status" value="1"/>
</dbReference>
<gene>
    <name evidence="4" type="primary">drrA</name>
    <name evidence="4" type="ORF">Pan44_48160</name>
</gene>
<dbReference type="InParanoid" id="A0A517SKV7"/>
<dbReference type="RefSeq" id="WP_145034185.1">
    <property type="nucleotide sequence ID" value="NZ_CP036271.1"/>
</dbReference>
<evidence type="ECO:0000313" key="5">
    <source>
        <dbReference type="Proteomes" id="UP000315700"/>
    </source>
</evidence>
<dbReference type="FunCoup" id="A0A517SKV7">
    <property type="interactions" value="270"/>
</dbReference>
<organism evidence="4 5">
    <name type="scientific">Caulifigura coniformis</name>
    <dbReference type="NCBI Taxonomy" id="2527983"/>
    <lineage>
        <taxon>Bacteria</taxon>
        <taxon>Pseudomonadati</taxon>
        <taxon>Planctomycetota</taxon>
        <taxon>Planctomycetia</taxon>
        <taxon>Planctomycetales</taxon>
        <taxon>Planctomycetaceae</taxon>
        <taxon>Caulifigura</taxon>
    </lineage>
</organism>
<protein>
    <submittedName>
        <fullName evidence="4">Daunorubicin/doxorubicin resistance ATP-binding protein DrrA</fullName>
        <ecNumber evidence="4">3.6.3.-</ecNumber>
    </submittedName>
</protein>
<dbReference type="InterPro" id="IPR003439">
    <property type="entry name" value="ABC_transporter-like_ATP-bd"/>
</dbReference>
<feature type="domain" description="ABC transporter" evidence="3">
    <location>
        <begin position="4"/>
        <end position="233"/>
    </location>
</feature>
<evidence type="ECO:0000313" key="4">
    <source>
        <dbReference type="EMBL" id="QDT56756.1"/>
    </source>
</evidence>
<dbReference type="PANTHER" id="PTHR43582">
    <property type="entry name" value="LINEARMYCIN RESISTANCE ATP-BINDING PROTEIN LNRL"/>
    <property type="match status" value="1"/>
</dbReference>
<dbReference type="Proteomes" id="UP000315700">
    <property type="component" value="Chromosome"/>
</dbReference>
<dbReference type="SMART" id="SM00382">
    <property type="entry name" value="AAA"/>
    <property type="match status" value="1"/>
</dbReference>
<dbReference type="InterPro" id="IPR027417">
    <property type="entry name" value="P-loop_NTPase"/>
</dbReference>
<keyword evidence="5" id="KW-1185">Reference proteome</keyword>
<proteinExistence type="predicted"/>
<keyword evidence="1" id="KW-0547">Nucleotide-binding</keyword>
<dbReference type="Pfam" id="PF00005">
    <property type="entry name" value="ABC_tran"/>
    <property type="match status" value="1"/>
</dbReference>
<dbReference type="EC" id="3.6.3.-" evidence="4"/>
<dbReference type="GO" id="GO:0016887">
    <property type="term" value="F:ATP hydrolysis activity"/>
    <property type="evidence" value="ECO:0007669"/>
    <property type="project" value="InterPro"/>
</dbReference>
<evidence type="ECO:0000256" key="2">
    <source>
        <dbReference type="ARBA" id="ARBA00022840"/>
    </source>
</evidence>
<dbReference type="PANTHER" id="PTHR43582:SF5">
    <property type="entry name" value="ABC TRANSPORTER"/>
    <property type="match status" value="1"/>
</dbReference>
<dbReference type="GO" id="GO:0005524">
    <property type="term" value="F:ATP binding"/>
    <property type="evidence" value="ECO:0007669"/>
    <property type="project" value="UniProtKB-KW"/>
</dbReference>
<reference evidence="4 5" key="1">
    <citation type="submission" date="2019-02" db="EMBL/GenBank/DDBJ databases">
        <title>Deep-cultivation of Planctomycetes and their phenomic and genomic characterization uncovers novel biology.</title>
        <authorList>
            <person name="Wiegand S."/>
            <person name="Jogler M."/>
            <person name="Boedeker C."/>
            <person name="Pinto D."/>
            <person name="Vollmers J."/>
            <person name="Rivas-Marin E."/>
            <person name="Kohn T."/>
            <person name="Peeters S.H."/>
            <person name="Heuer A."/>
            <person name="Rast P."/>
            <person name="Oberbeckmann S."/>
            <person name="Bunk B."/>
            <person name="Jeske O."/>
            <person name="Meyerdierks A."/>
            <person name="Storesund J.E."/>
            <person name="Kallscheuer N."/>
            <person name="Luecker S."/>
            <person name="Lage O.M."/>
            <person name="Pohl T."/>
            <person name="Merkel B.J."/>
            <person name="Hornburger P."/>
            <person name="Mueller R.-W."/>
            <person name="Bruemmer F."/>
            <person name="Labrenz M."/>
            <person name="Spormann A.M."/>
            <person name="Op den Camp H."/>
            <person name="Overmann J."/>
            <person name="Amann R."/>
            <person name="Jetten M.S.M."/>
            <person name="Mascher T."/>
            <person name="Medema M.H."/>
            <person name="Devos D.P."/>
            <person name="Kaster A.-K."/>
            <person name="Ovreas L."/>
            <person name="Rohde M."/>
            <person name="Galperin M.Y."/>
            <person name="Jogler C."/>
        </authorList>
    </citation>
    <scope>NUCLEOTIDE SEQUENCE [LARGE SCALE GENOMIC DNA]</scope>
    <source>
        <strain evidence="4 5">Pan44</strain>
    </source>
</reference>
<keyword evidence="2 4" id="KW-0067">ATP-binding</keyword>
<keyword evidence="4" id="KW-0378">Hydrolase</keyword>